<evidence type="ECO:0000256" key="1">
    <source>
        <dbReference type="SAM" id="MobiDB-lite"/>
    </source>
</evidence>
<reference evidence="4" key="1">
    <citation type="submission" date="2020-05" db="EMBL/GenBank/DDBJ databases">
        <authorList>
            <person name="Chiriac C."/>
            <person name="Salcher M."/>
            <person name="Ghai R."/>
            <person name="Kavagutti S V."/>
        </authorList>
    </citation>
    <scope>NUCLEOTIDE SEQUENCE</scope>
</reference>
<feature type="region of interest" description="Disordered" evidence="1">
    <location>
        <begin position="1"/>
        <end position="24"/>
    </location>
</feature>
<keyword evidence="2" id="KW-0472">Membrane</keyword>
<dbReference type="AlphaFoldDB" id="A0A6J7IZJ4"/>
<feature type="transmembrane region" description="Helical" evidence="2">
    <location>
        <begin position="36"/>
        <end position="53"/>
    </location>
</feature>
<keyword evidence="2" id="KW-0812">Transmembrane</keyword>
<evidence type="ECO:0000313" key="4">
    <source>
        <dbReference type="EMBL" id="CAB4936296.1"/>
    </source>
</evidence>
<dbReference type="InterPro" id="IPR021215">
    <property type="entry name" value="DUF2752"/>
</dbReference>
<proteinExistence type="predicted"/>
<organism evidence="4">
    <name type="scientific">freshwater metagenome</name>
    <dbReference type="NCBI Taxonomy" id="449393"/>
    <lineage>
        <taxon>unclassified sequences</taxon>
        <taxon>metagenomes</taxon>
        <taxon>ecological metagenomes</taxon>
    </lineage>
</organism>
<protein>
    <submittedName>
        <fullName evidence="4">Unannotated protein</fullName>
    </submittedName>
</protein>
<gene>
    <name evidence="3" type="ORF">UFOPK1392_01135</name>
    <name evidence="4" type="ORF">UFOPK3733_00990</name>
</gene>
<feature type="compositionally biased region" description="Low complexity" evidence="1">
    <location>
        <begin position="10"/>
        <end position="24"/>
    </location>
</feature>
<name>A0A6J7IZJ4_9ZZZZ</name>
<dbReference type="EMBL" id="CAEMXZ010000041">
    <property type="protein sequence ID" value="CAB4323380.1"/>
    <property type="molecule type" value="Genomic_DNA"/>
</dbReference>
<feature type="transmembrane region" description="Helical" evidence="2">
    <location>
        <begin position="100"/>
        <end position="119"/>
    </location>
</feature>
<dbReference type="EMBL" id="CAFBNC010000041">
    <property type="protein sequence ID" value="CAB4936296.1"/>
    <property type="molecule type" value="Genomic_DNA"/>
</dbReference>
<evidence type="ECO:0000313" key="3">
    <source>
        <dbReference type="EMBL" id="CAB4323380.1"/>
    </source>
</evidence>
<feature type="transmembrane region" description="Helical" evidence="2">
    <location>
        <begin position="131"/>
        <end position="149"/>
    </location>
</feature>
<accession>A0A6J7IZJ4</accession>
<evidence type="ECO:0000256" key="2">
    <source>
        <dbReference type="SAM" id="Phobius"/>
    </source>
</evidence>
<dbReference type="Pfam" id="PF10825">
    <property type="entry name" value="DUF2752"/>
    <property type="match status" value="1"/>
</dbReference>
<keyword evidence="2" id="KW-1133">Transmembrane helix</keyword>
<sequence length="164" mass="17428">MSTRSDEPRSSSADGASASAPPTSEAPVVRVSSARVKWSLAALTAAGCAYVAVVDPNTSSFYPQCPFRALTGFDCPGCGMTRALHSALHGEFLQAASHNLLMVVTAVLAVAWIAFGMVQRRRGKVLPRFSLTPRAIGAIAVVTLGFWVLRNLPMQPFHWLNSAA</sequence>